<proteinExistence type="predicted"/>
<sequence length="94" mass="11128">MTHMRSDSSLRKAIPRQGRRNNFKNKRLLTLKNYQRLLRISRRRLTGVWAPLEQQSVLLEASLSLGLDCRIYLGEILQERRSTLWEIARRHSGL</sequence>
<evidence type="ECO:0000256" key="1">
    <source>
        <dbReference type="SAM" id="MobiDB-lite"/>
    </source>
</evidence>
<feature type="compositionally biased region" description="Basic residues" evidence="1">
    <location>
        <begin position="13"/>
        <end position="22"/>
    </location>
</feature>
<evidence type="ECO:0000313" key="3">
    <source>
        <dbReference type="Proteomes" id="UP000786811"/>
    </source>
</evidence>
<keyword evidence="3" id="KW-1185">Reference proteome</keyword>
<dbReference type="EMBL" id="CAJNRD030001118">
    <property type="protein sequence ID" value="CAG5080818.1"/>
    <property type="molecule type" value="Genomic_DNA"/>
</dbReference>
<dbReference type="Proteomes" id="UP000786811">
    <property type="component" value="Unassembled WGS sequence"/>
</dbReference>
<comment type="caution">
    <text evidence="2">The sequence shown here is derived from an EMBL/GenBank/DDBJ whole genome shotgun (WGS) entry which is preliminary data.</text>
</comment>
<accession>A0A8J2H705</accession>
<feature type="compositionally biased region" description="Basic and acidic residues" evidence="1">
    <location>
        <begin position="1"/>
        <end position="10"/>
    </location>
</feature>
<evidence type="ECO:0000313" key="2">
    <source>
        <dbReference type="EMBL" id="CAG5080818.1"/>
    </source>
</evidence>
<dbReference type="AlphaFoldDB" id="A0A8J2H705"/>
<feature type="region of interest" description="Disordered" evidence="1">
    <location>
        <begin position="1"/>
        <end position="22"/>
    </location>
</feature>
<protein>
    <submittedName>
        <fullName evidence="2">Uncharacterized protein</fullName>
    </submittedName>
</protein>
<reference evidence="2" key="1">
    <citation type="submission" date="2021-04" db="EMBL/GenBank/DDBJ databases">
        <authorList>
            <person name="Chebbi M.A.C M."/>
        </authorList>
    </citation>
    <scope>NUCLEOTIDE SEQUENCE</scope>
</reference>
<gene>
    <name evidence="2" type="ORF">HICCMSTLAB_LOCUS3111</name>
</gene>
<organism evidence="2 3">
    <name type="scientific">Cotesia congregata</name>
    <name type="common">Parasitoid wasp</name>
    <name type="synonym">Apanteles congregatus</name>
    <dbReference type="NCBI Taxonomy" id="51543"/>
    <lineage>
        <taxon>Eukaryota</taxon>
        <taxon>Metazoa</taxon>
        <taxon>Ecdysozoa</taxon>
        <taxon>Arthropoda</taxon>
        <taxon>Hexapoda</taxon>
        <taxon>Insecta</taxon>
        <taxon>Pterygota</taxon>
        <taxon>Neoptera</taxon>
        <taxon>Endopterygota</taxon>
        <taxon>Hymenoptera</taxon>
        <taxon>Apocrita</taxon>
        <taxon>Ichneumonoidea</taxon>
        <taxon>Braconidae</taxon>
        <taxon>Microgastrinae</taxon>
        <taxon>Cotesia</taxon>
    </lineage>
</organism>
<name>A0A8J2H705_COTCN</name>